<dbReference type="PIRSF" id="PIRSF000137">
    <property type="entry name" value="Alcohol_oxidase"/>
    <property type="match status" value="1"/>
</dbReference>
<proteinExistence type="inferred from homology"/>
<dbReference type="Pfam" id="PF00732">
    <property type="entry name" value="GMC_oxred_N"/>
    <property type="match status" value="1"/>
</dbReference>
<reference evidence="8" key="1">
    <citation type="submission" date="2021-02" db="EMBL/GenBank/DDBJ databases">
        <authorList>
            <person name="Dougan E. K."/>
            <person name="Rhodes N."/>
            <person name="Thang M."/>
            <person name="Chan C."/>
        </authorList>
    </citation>
    <scope>NUCLEOTIDE SEQUENCE</scope>
</reference>
<dbReference type="InterPro" id="IPR000172">
    <property type="entry name" value="GMC_OxRdtase_N"/>
</dbReference>
<feature type="domain" description="Glucose-methanol-choline oxidoreductase N-terminal" evidence="7">
    <location>
        <begin position="270"/>
        <end position="284"/>
    </location>
</feature>
<keyword evidence="4 5" id="KW-0274">FAD</keyword>
<keyword evidence="3 5" id="KW-0285">Flavoprotein</keyword>
<protein>
    <recommendedName>
        <fullName evidence="6 7">Glucose-methanol-choline oxidoreductase N-terminal domain-containing protein</fullName>
    </recommendedName>
</protein>
<name>A0A813KC94_POLGL</name>
<evidence type="ECO:0000313" key="9">
    <source>
        <dbReference type="EMBL" id="CAE8734635.1"/>
    </source>
</evidence>
<evidence type="ECO:0000256" key="1">
    <source>
        <dbReference type="ARBA" id="ARBA00001974"/>
    </source>
</evidence>
<sequence length="577" mass="61939">MAGETYDFIVVGAGASGAVVASRLSENPKFKVLLLEAGGTPPPAAGIPLACASLQRTEVDWGFEDSTPGEDSALGFAGKKMRLPRGKMLGGSTGLNYMAYVRGHPNDYDTWKAGGADDWGYEDVLPFFKKSEDFAPHPDVKVEAEVHGIEGPLSVTHRDPELPSTGAFLRAAEQLDFEVGDYNGHAGRLTASRGIVGPHQFTIRNGQRCSAYSAFLEADMGARPNLTVATGAHASRVLLDEGWKAVGVEWAADGAILSATAAREVVLCAGAYMSPQLLLRSGVGPRLELEALGLKCLVDSPHVGKHLKDHLYLPIPFECPSSTALGPLACSLGLVPEAQGLFEEYMATGKGCPATSLYEASLFFSTGTRPEKAHTHDAQISWVASCYDPNFYTVCHGIVDFEEHFHVDKMFNLEKGTAILLAQLIQPESEGEVTLSGTGASDPPLIRHNYLTKPADVKAFVAICKQTIVIKDQMAKSEEMGEVLIPKNLASRYGTDLDSDELWEAWLRHYACTLYHPTSTCRIGDVVDPRCRVKGVRSLRVADASIMPDVVSGNTQAACVMIGEKVAAMIAEDNAVV</sequence>
<dbReference type="AlphaFoldDB" id="A0A813KC94"/>
<comment type="caution">
    <text evidence="8">The sequence shown here is derived from an EMBL/GenBank/DDBJ whole genome shotgun (WGS) entry which is preliminary data.</text>
</comment>
<accession>A0A813KC94</accession>
<evidence type="ECO:0000313" key="10">
    <source>
        <dbReference type="Proteomes" id="UP000626109"/>
    </source>
</evidence>
<dbReference type="GO" id="GO:0016614">
    <property type="term" value="F:oxidoreductase activity, acting on CH-OH group of donors"/>
    <property type="evidence" value="ECO:0007669"/>
    <property type="project" value="InterPro"/>
</dbReference>
<evidence type="ECO:0000256" key="5">
    <source>
        <dbReference type="RuleBase" id="RU003968"/>
    </source>
</evidence>
<comment type="similarity">
    <text evidence="2 5">Belongs to the GMC oxidoreductase family.</text>
</comment>
<evidence type="ECO:0000256" key="3">
    <source>
        <dbReference type="ARBA" id="ARBA00022630"/>
    </source>
</evidence>
<dbReference type="Proteomes" id="UP000626109">
    <property type="component" value="Unassembled WGS sequence"/>
</dbReference>
<dbReference type="SUPFAM" id="SSF54373">
    <property type="entry name" value="FAD-linked reductases, C-terminal domain"/>
    <property type="match status" value="1"/>
</dbReference>
<dbReference type="GO" id="GO:0050660">
    <property type="term" value="F:flavin adenine dinucleotide binding"/>
    <property type="evidence" value="ECO:0007669"/>
    <property type="project" value="InterPro"/>
</dbReference>
<evidence type="ECO:0000256" key="4">
    <source>
        <dbReference type="ARBA" id="ARBA00022827"/>
    </source>
</evidence>
<dbReference type="Gene3D" id="3.50.50.60">
    <property type="entry name" value="FAD/NAD(P)-binding domain"/>
    <property type="match status" value="1"/>
</dbReference>
<feature type="domain" description="Glucose-methanol-choline oxidoreductase N-terminal" evidence="6">
    <location>
        <begin position="86"/>
        <end position="109"/>
    </location>
</feature>
<dbReference type="Pfam" id="PF05199">
    <property type="entry name" value="GMC_oxred_C"/>
    <property type="match status" value="1"/>
</dbReference>
<dbReference type="PANTHER" id="PTHR11552:SF147">
    <property type="entry name" value="CHOLINE DEHYDROGENASE, MITOCHONDRIAL"/>
    <property type="match status" value="1"/>
</dbReference>
<evidence type="ECO:0000259" key="7">
    <source>
        <dbReference type="PROSITE" id="PS00624"/>
    </source>
</evidence>
<dbReference type="EMBL" id="CAJNNW010028476">
    <property type="protein sequence ID" value="CAE8696270.1"/>
    <property type="molecule type" value="Genomic_DNA"/>
</dbReference>
<dbReference type="EMBL" id="CAJNNW010036466">
    <property type="protein sequence ID" value="CAE8734635.1"/>
    <property type="molecule type" value="Genomic_DNA"/>
</dbReference>
<dbReference type="InterPro" id="IPR012132">
    <property type="entry name" value="GMC_OxRdtase"/>
</dbReference>
<dbReference type="PANTHER" id="PTHR11552">
    <property type="entry name" value="GLUCOSE-METHANOL-CHOLINE GMC OXIDOREDUCTASE"/>
    <property type="match status" value="1"/>
</dbReference>
<dbReference type="InterPro" id="IPR007867">
    <property type="entry name" value="GMC_OxRtase_C"/>
</dbReference>
<dbReference type="InterPro" id="IPR036188">
    <property type="entry name" value="FAD/NAD-bd_sf"/>
</dbReference>
<dbReference type="PROSITE" id="PS00623">
    <property type="entry name" value="GMC_OXRED_1"/>
    <property type="match status" value="1"/>
</dbReference>
<evidence type="ECO:0000256" key="2">
    <source>
        <dbReference type="ARBA" id="ARBA00010790"/>
    </source>
</evidence>
<dbReference type="Gene3D" id="3.30.560.10">
    <property type="entry name" value="Glucose Oxidase, domain 3"/>
    <property type="match status" value="1"/>
</dbReference>
<gene>
    <name evidence="8" type="ORF">PGLA2088_LOCUS29759</name>
    <name evidence="9" type="ORF">PGLA2088_LOCUS47405</name>
</gene>
<evidence type="ECO:0000313" key="8">
    <source>
        <dbReference type="EMBL" id="CAE8696270.1"/>
    </source>
</evidence>
<comment type="cofactor">
    <cofactor evidence="1">
        <name>FAD</name>
        <dbReference type="ChEBI" id="CHEBI:57692"/>
    </cofactor>
</comment>
<organism evidence="8 10">
    <name type="scientific">Polarella glacialis</name>
    <name type="common">Dinoflagellate</name>
    <dbReference type="NCBI Taxonomy" id="89957"/>
    <lineage>
        <taxon>Eukaryota</taxon>
        <taxon>Sar</taxon>
        <taxon>Alveolata</taxon>
        <taxon>Dinophyceae</taxon>
        <taxon>Suessiales</taxon>
        <taxon>Suessiaceae</taxon>
        <taxon>Polarella</taxon>
    </lineage>
</organism>
<dbReference type="PROSITE" id="PS00624">
    <property type="entry name" value="GMC_OXRED_2"/>
    <property type="match status" value="1"/>
</dbReference>
<evidence type="ECO:0000259" key="6">
    <source>
        <dbReference type="PROSITE" id="PS00623"/>
    </source>
</evidence>
<dbReference type="SUPFAM" id="SSF51905">
    <property type="entry name" value="FAD/NAD(P)-binding domain"/>
    <property type="match status" value="1"/>
</dbReference>